<comment type="caution">
    <text evidence="1">The sequence shown here is derived from an EMBL/GenBank/DDBJ whole genome shotgun (WGS) entry which is preliminary data.</text>
</comment>
<organism evidence="1 2">
    <name type="scientific">Streptomyces viridiviolaceus</name>
    <dbReference type="NCBI Taxonomy" id="68282"/>
    <lineage>
        <taxon>Bacteria</taxon>
        <taxon>Bacillati</taxon>
        <taxon>Actinomycetota</taxon>
        <taxon>Actinomycetes</taxon>
        <taxon>Kitasatosporales</taxon>
        <taxon>Streptomycetaceae</taxon>
        <taxon>Streptomyces</taxon>
    </lineage>
</organism>
<sequence>MIHTQTYRLVHPPGRPDAPAGISLDVPVLRRRVLRTAQLTAEQERLMGLVRSLLDGNP</sequence>
<keyword evidence="2" id="KW-1185">Reference proteome</keyword>
<dbReference type="Proteomes" id="UP001596409">
    <property type="component" value="Unassembled WGS sequence"/>
</dbReference>
<evidence type="ECO:0000313" key="1">
    <source>
        <dbReference type="EMBL" id="MFC7011226.1"/>
    </source>
</evidence>
<protein>
    <submittedName>
        <fullName evidence="1">Uncharacterized protein</fullName>
    </submittedName>
</protein>
<dbReference type="RefSeq" id="WP_229881769.1">
    <property type="nucleotide sequence ID" value="NZ_BMWA01000049.1"/>
</dbReference>
<reference evidence="2" key="1">
    <citation type="journal article" date="2019" name="Int. J. Syst. Evol. Microbiol.">
        <title>The Global Catalogue of Microorganisms (GCM) 10K type strain sequencing project: providing services to taxonomists for standard genome sequencing and annotation.</title>
        <authorList>
            <consortium name="The Broad Institute Genomics Platform"/>
            <consortium name="The Broad Institute Genome Sequencing Center for Infectious Disease"/>
            <person name="Wu L."/>
            <person name="Ma J."/>
        </authorList>
    </citation>
    <scope>NUCLEOTIDE SEQUENCE [LARGE SCALE GENOMIC DNA]</scope>
    <source>
        <strain evidence="2">JCM 4855</strain>
    </source>
</reference>
<accession>A0ABW2DTQ2</accession>
<evidence type="ECO:0000313" key="2">
    <source>
        <dbReference type="Proteomes" id="UP001596409"/>
    </source>
</evidence>
<gene>
    <name evidence="1" type="ORF">ACFQMH_05765</name>
</gene>
<name>A0ABW2DTQ2_9ACTN</name>
<dbReference type="EMBL" id="JBHSYM010000009">
    <property type="protein sequence ID" value="MFC7011226.1"/>
    <property type="molecule type" value="Genomic_DNA"/>
</dbReference>
<proteinExistence type="predicted"/>